<reference evidence="1 2" key="1">
    <citation type="submission" date="2018-06" db="EMBL/GenBank/DDBJ databases">
        <title>Genomic Encyclopedia of Type Strains, Phase IV (KMG-IV): sequencing the most valuable type-strain genomes for metagenomic binning, comparative biology and taxonomic classification.</title>
        <authorList>
            <person name="Goeker M."/>
        </authorList>
    </citation>
    <scope>NUCLEOTIDE SEQUENCE [LARGE SCALE GENOMIC DNA]</scope>
    <source>
        <strain evidence="1 2">DSM 30166</strain>
    </source>
</reference>
<comment type="caution">
    <text evidence="1">The sequence shown here is derived from an EMBL/GenBank/DDBJ whole genome shotgun (WGS) entry which is preliminary data.</text>
</comment>
<name>A0A366HZJ3_9GAMM</name>
<organism evidence="1 2">
    <name type="scientific">Brenneria salicis ATCC 15712 = DSM 30166</name>
    <dbReference type="NCBI Taxonomy" id="714314"/>
    <lineage>
        <taxon>Bacteria</taxon>
        <taxon>Pseudomonadati</taxon>
        <taxon>Pseudomonadota</taxon>
        <taxon>Gammaproteobacteria</taxon>
        <taxon>Enterobacterales</taxon>
        <taxon>Pectobacteriaceae</taxon>
        <taxon>Brenneria</taxon>
    </lineage>
</organism>
<keyword evidence="2" id="KW-1185">Reference proteome</keyword>
<proteinExistence type="predicted"/>
<accession>A0A366HZJ3</accession>
<dbReference type="EMBL" id="QNRY01000056">
    <property type="protein sequence ID" value="RBP57925.1"/>
    <property type="molecule type" value="Genomic_DNA"/>
</dbReference>
<sequence>MPQCCFMLIPTGFHLNPKPYFMAAERLQNRVYRRDKPQDGAAFACFHPVEKESTALLTMHNKSATCSATKQKVRRLFPHLARTLLSQ</sequence>
<evidence type="ECO:0000313" key="2">
    <source>
        <dbReference type="Proteomes" id="UP000253046"/>
    </source>
</evidence>
<evidence type="ECO:0000313" key="1">
    <source>
        <dbReference type="EMBL" id="RBP57925.1"/>
    </source>
</evidence>
<dbReference type="AlphaFoldDB" id="A0A366HZJ3"/>
<dbReference type="Proteomes" id="UP000253046">
    <property type="component" value="Unassembled WGS sequence"/>
</dbReference>
<gene>
    <name evidence="1" type="ORF">DES54_15615</name>
</gene>
<protein>
    <submittedName>
        <fullName evidence="1">Uncharacterized protein</fullName>
    </submittedName>
</protein>